<dbReference type="OrthoDB" id="3354538at2"/>
<dbReference type="PANTHER" id="PTHR37938">
    <property type="entry name" value="BLL0215 PROTEIN"/>
    <property type="match status" value="1"/>
</dbReference>
<feature type="transmembrane region" description="Helical" evidence="1">
    <location>
        <begin position="21"/>
        <end position="44"/>
    </location>
</feature>
<reference evidence="3 4" key="1">
    <citation type="submission" date="2017-06" db="EMBL/GenBank/DDBJ databases">
        <authorList>
            <person name="Kim H.J."/>
            <person name="Triplett B.A."/>
        </authorList>
    </citation>
    <scope>NUCLEOTIDE SEQUENCE [LARGE SCALE GENOMIC DNA]</scope>
    <source>
        <strain evidence="3">FRACA_ARgP5</strain>
    </source>
</reference>
<keyword evidence="1" id="KW-1133">Transmembrane helix</keyword>
<dbReference type="EMBL" id="FZMO01000547">
    <property type="protein sequence ID" value="SNQ51767.1"/>
    <property type="molecule type" value="Genomic_DNA"/>
</dbReference>
<evidence type="ECO:0000313" key="3">
    <source>
        <dbReference type="EMBL" id="SNQ51767.1"/>
    </source>
</evidence>
<dbReference type="PANTHER" id="PTHR37938:SF1">
    <property type="entry name" value="BLL0215 PROTEIN"/>
    <property type="match status" value="1"/>
</dbReference>
<keyword evidence="1" id="KW-0472">Membrane</keyword>
<dbReference type="Pfam" id="PF03703">
    <property type="entry name" value="bPH_2"/>
    <property type="match status" value="1"/>
</dbReference>
<sequence>MRCTRYVAVNEQIIFEIRLHWVVLVRVLLEAAAALVGAVAISVYVAVHGIGARFLLMLLWCAVLVVVARLMWHLLGWHRTRLLITSSRLVKVSGIISVRVQSLPLSKITDLSYDLDPTGRAIGYGKFSLETEGDHKNQLESIDHVPRPDRFYLLLCNGIFGDSPEPAVDE</sequence>
<keyword evidence="1" id="KW-0812">Transmembrane</keyword>
<dbReference type="Proteomes" id="UP000234331">
    <property type="component" value="Unassembled WGS sequence"/>
</dbReference>
<feature type="transmembrane region" description="Helical" evidence="1">
    <location>
        <begin position="50"/>
        <end position="72"/>
    </location>
</feature>
<feature type="domain" description="YdbS-like PH" evidence="2">
    <location>
        <begin position="77"/>
        <end position="149"/>
    </location>
</feature>
<dbReference type="AlphaFoldDB" id="A0A2I2L1M4"/>
<name>A0A2I2L1M4_9ACTN</name>
<proteinExistence type="predicted"/>
<evidence type="ECO:0000256" key="1">
    <source>
        <dbReference type="SAM" id="Phobius"/>
    </source>
</evidence>
<accession>A0A2I2L1M4</accession>
<evidence type="ECO:0000259" key="2">
    <source>
        <dbReference type="Pfam" id="PF03703"/>
    </source>
</evidence>
<organism evidence="3 4">
    <name type="scientific">Frankia canadensis</name>
    <dbReference type="NCBI Taxonomy" id="1836972"/>
    <lineage>
        <taxon>Bacteria</taxon>
        <taxon>Bacillati</taxon>
        <taxon>Actinomycetota</taxon>
        <taxon>Actinomycetes</taxon>
        <taxon>Frankiales</taxon>
        <taxon>Frankiaceae</taxon>
        <taxon>Frankia</taxon>
    </lineage>
</organism>
<keyword evidence="4" id="KW-1185">Reference proteome</keyword>
<dbReference type="RefSeq" id="WP_101835904.1">
    <property type="nucleotide sequence ID" value="NZ_FZMO01000547.1"/>
</dbReference>
<gene>
    <name evidence="3" type="ORF">FRACA_80067</name>
</gene>
<protein>
    <recommendedName>
        <fullName evidence="2">YdbS-like PH domain-containing protein</fullName>
    </recommendedName>
</protein>
<evidence type="ECO:0000313" key="4">
    <source>
        <dbReference type="Proteomes" id="UP000234331"/>
    </source>
</evidence>
<dbReference type="InterPro" id="IPR005182">
    <property type="entry name" value="YdbS-like_PH"/>
</dbReference>